<dbReference type="Pfam" id="PF03321">
    <property type="entry name" value="GH3"/>
    <property type="match status" value="1"/>
</dbReference>
<reference evidence="8" key="1">
    <citation type="submission" date="2014-09" db="EMBL/GenBank/DDBJ databases">
        <authorList>
            <person name="Mudge J."/>
            <person name="Ramaraj T."/>
            <person name="Lindquist I.E."/>
            <person name="Bharti A.K."/>
            <person name="Sundararajan A."/>
            <person name="Cameron C.T."/>
            <person name="Woodward J.E."/>
            <person name="May G.D."/>
            <person name="Brubaker C."/>
            <person name="Broadhvest J."/>
            <person name="Wilkins T.A."/>
        </authorList>
    </citation>
    <scope>NUCLEOTIDE SEQUENCE</scope>
    <source>
        <strain evidence="8">cv. AKA8401</strain>
    </source>
</reference>
<keyword evidence="8" id="KW-1185">Reference proteome</keyword>
<keyword evidence="3" id="KW-0175">Coiled coil</keyword>
<dbReference type="AlphaFoldDB" id="A0A0B0NNP7"/>
<dbReference type="PANTHER" id="PTHR31901">
    <property type="entry name" value="GH3 DOMAIN-CONTAINING PROTEIN"/>
    <property type="match status" value="1"/>
</dbReference>
<dbReference type="InterPro" id="IPR055378">
    <property type="entry name" value="GH3_C"/>
</dbReference>
<accession>A0A0B0NNP7</accession>
<evidence type="ECO:0000256" key="1">
    <source>
        <dbReference type="ARBA" id="ARBA00008068"/>
    </source>
</evidence>
<dbReference type="InterPro" id="IPR004993">
    <property type="entry name" value="GH3"/>
</dbReference>
<organism evidence="7 8">
    <name type="scientific">Gossypium arboreum</name>
    <name type="common">Tree cotton</name>
    <name type="synonym">Gossypium nanking</name>
    <dbReference type="NCBI Taxonomy" id="29729"/>
    <lineage>
        <taxon>Eukaryota</taxon>
        <taxon>Viridiplantae</taxon>
        <taxon>Streptophyta</taxon>
        <taxon>Embryophyta</taxon>
        <taxon>Tracheophyta</taxon>
        <taxon>Spermatophyta</taxon>
        <taxon>Magnoliopsida</taxon>
        <taxon>eudicotyledons</taxon>
        <taxon>Gunneridae</taxon>
        <taxon>Pentapetalae</taxon>
        <taxon>rosids</taxon>
        <taxon>malvids</taxon>
        <taxon>Malvales</taxon>
        <taxon>Malvaceae</taxon>
        <taxon>Malvoideae</taxon>
        <taxon>Gossypium</taxon>
    </lineage>
</organism>
<feature type="domain" description="GH3 C-terminal" evidence="6">
    <location>
        <begin position="439"/>
        <end position="513"/>
    </location>
</feature>
<sequence length="783" mass="87824">MAMNGYEGGLKMIEELTTNAGQIQDKVLREILSRNAGTEYLRGFLHGQTDKQLFKKNVPIVTYEDLKPYIDRIVNGETSDILLAEPITGFFLSSGTSGGQPKLMPVTAQVAKKWELFRGLYESLVIKHIVDINQAGKRMELMFARQEIETPSGLMATSVTASIFKGSGFRASLPKLYTSPSETIFCPDPNQSLYCQLLFGLIQREEVVMIGSFFASTVLRAIKFLENHWQELCYDIKTGRLSHQITDSRCRNAASLVMKPNPEQADLIENICNCKSWDGIIRKLWPKARYIAGICTGVMRQYTAELEFYSGGLPLVSSLYASSEAFCGINIEPLCKPSDVSYTFLPNMAYFEFLPVKNERDESIEMKSNNEDTELVDLVNVKPDQCYELVVTNSTGLYRYKVGDVLMVSGFHNNAPQFQFVERKSVVLSVDMEKTSETDLFKAVTEAKALLDPLGFILTEYTSYADTSSVPGHYVLFWELKEKEDKHCKELDPKIMNTETALKSQQATIQGLETQIGQLTKLIFERPQGSLPSNTESNPREQINAMTIQDKEGLVAPKPKLRQETVKLRTPYKLKSSQDELNTSPNQLKVGDKVLLDVADPRITTFKTNEEIPLTVLSIFPHGTIEDAISRHGRVIRLWAKLPNQDGRVTCPCFETVGELVNLAQAFDTPVPSPRGRHCQTNTGVAIIQGCGRSERSKTRPCAPTHPRNTGMGRMSDALKFKNRETHGQKLGHTGVPHDRVPQNLYKPLTIHHLPPQKSLALVAATPHALPAMLVRLLQHWFR</sequence>
<keyword evidence="2" id="KW-0436">Ligase</keyword>
<evidence type="ECO:0008006" key="9">
    <source>
        <dbReference type="Google" id="ProtNLM"/>
    </source>
</evidence>
<dbReference type="GO" id="GO:0016881">
    <property type="term" value="F:acid-amino acid ligase activity"/>
    <property type="evidence" value="ECO:0007669"/>
    <property type="project" value="TreeGrafter"/>
</dbReference>
<evidence type="ECO:0000259" key="6">
    <source>
        <dbReference type="Pfam" id="PF23572"/>
    </source>
</evidence>
<feature type="domain" description="GH3 middle" evidence="5">
    <location>
        <begin position="342"/>
        <end position="423"/>
    </location>
</feature>
<evidence type="ECO:0000256" key="2">
    <source>
        <dbReference type="ARBA" id="ARBA00022598"/>
    </source>
</evidence>
<proteinExistence type="inferred from homology"/>
<dbReference type="InterPro" id="IPR055377">
    <property type="entry name" value="GH3_M"/>
</dbReference>
<feature type="coiled-coil region" evidence="3">
    <location>
        <begin position="495"/>
        <end position="522"/>
    </location>
</feature>
<evidence type="ECO:0000256" key="4">
    <source>
        <dbReference type="SAM" id="MobiDB-lite"/>
    </source>
</evidence>
<comment type="similarity">
    <text evidence="1">Belongs to the IAA-amido conjugating enzyme family.</text>
</comment>
<feature type="region of interest" description="Disordered" evidence="4">
    <location>
        <begin position="695"/>
        <end position="714"/>
    </location>
</feature>
<protein>
    <recommendedName>
        <fullName evidence="9">Indole-3-acetic acid-amido synthetase GH3.17-like</fullName>
    </recommendedName>
</protein>
<dbReference type="EMBL" id="KN401620">
    <property type="protein sequence ID" value="KHG14465.1"/>
    <property type="molecule type" value="Genomic_DNA"/>
</dbReference>
<evidence type="ECO:0000313" key="7">
    <source>
        <dbReference type="EMBL" id="KHG14465.1"/>
    </source>
</evidence>
<evidence type="ECO:0000313" key="8">
    <source>
        <dbReference type="Proteomes" id="UP000032142"/>
    </source>
</evidence>
<evidence type="ECO:0000259" key="5">
    <source>
        <dbReference type="Pfam" id="PF23571"/>
    </source>
</evidence>
<evidence type="ECO:0000256" key="3">
    <source>
        <dbReference type="SAM" id="Coils"/>
    </source>
</evidence>
<name>A0A0B0NNP7_GOSAR</name>
<dbReference type="GO" id="GO:0005737">
    <property type="term" value="C:cytoplasm"/>
    <property type="evidence" value="ECO:0007669"/>
    <property type="project" value="TreeGrafter"/>
</dbReference>
<gene>
    <name evidence="7" type="ORF">F383_16585</name>
</gene>
<dbReference type="Proteomes" id="UP000032142">
    <property type="component" value="Unassembled WGS sequence"/>
</dbReference>
<dbReference type="Pfam" id="PF23572">
    <property type="entry name" value="GH3_C"/>
    <property type="match status" value="1"/>
</dbReference>
<dbReference type="Pfam" id="PF23571">
    <property type="entry name" value="GH3_M"/>
    <property type="match status" value="1"/>
</dbReference>
<dbReference type="PANTHER" id="PTHR31901:SF57">
    <property type="entry name" value="INDOLE-3-ACETIC ACID-AMIDO SYNTHETASE GH3.17-LIKE ISOFORM X3"/>
    <property type="match status" value="1"/>
</dbReference>